<dbReference type="EMBL" id="JADCNL010000597">
    <property type="protein sequence ID" value="KAG0446250.1"/>
    <property type="molecule type" value="Genomic_DNA"/>
</dbReference>
<evidence type="ECO:0000313" key="1">
    <source>
        <dbReference type="EMBL" id="KAG0446248.1"/>
    </source>
</evidence>
<dbReference type="Proteomes" id="UP000636800">
    <property type="component" value="Unassembled WGS sequence"/>
</dbReference>
<proteinExistence type="predicted"/>
<evidence type="ECO:0000313" key="2">
    <source>
        <dbReference type="EMBL" id="KAG0446250.1"/>
    </source>
</evidence>
<evidence type="ECO:0000313" key="3">
    <source>
        <dbReference type="Proteomes" id="UP000636800"/>
    </source>
</evidence>
<protein>
    <submittedName>
        <fullName evidence="2">Uncharacterized protein</fullName>
    </submittedName>
</protein>
<sequence length="57" mass="6548">MRELVIMICRWRSEIQCASSSDGRASLVRDTNEEMSLNVARNDRMVGVNHLWLGVIQ</sequence>
<organism evidence="2 3">
    <name type="scientific">Vanilla planifolia</name>
    <name type="common">Vanilla</name>
    <dbReference type="NCBI Taxonomy" id="51239"/>
    <lineage>
        <taxon>Eukaryota</taxon>
        <taxon>Viridiplantae</taxon>
        <taxon>Streptophyta</taxon>
        <taxon>Embryophyta</taxon>
        <taxon>Tracheophyta</taxon>
        <taxon>Spermatophyta</taxon>
        <taxon>Magnoliopsida</taxon>
        <taxon>Liliopsida</taxon>
        <taxon>Asparagales</taxon>
        <taxon>Orchidaceae</taxon>
        <taxon>Vanilloideae</taxon>
        <taxon>Vanilleae</taxon>
        <taxon>Vanilla</taxon>
    </lineage>
</organism>
<dbReference type="AlphaFoldDB" id="A0A835P5J2"/>
<dbReference type="EMBL" id="JADCNM010000598">
    <property type="protein sequence ID" value="KAG0446248.1"/>
    <property type="molecule type" value="Genomic_DNA"/>
</dbReference>
<comment type="caution">
    <text evidence="2">The sequence shown here is derived from an EMBL/GenBank/DDBJ whole genome shotgun (WGS) entry which is preliminary data.</text>
</comment>
<dbReference type="Proteomes" id="UP000639772">
    <property type="component" value="Unassembled WGS sequence"/>
</dbReference>
<reference evidence="3 4" key="1">
    <citation type="journal article" date="2020" name="Nat. Food">
        <title>A phased Vanilla planifolia genome enables genetic improvement of flavour and production.</title>
        <authorList>
            <person name="Hasing T."/>
            <person name="Tang H."/>
            <person name="Brym M."/>
            <person name="Khazi F."/>
            <person name="Huang T."/>
            <person name="Chambers A.H."/>
        </authorList>
    </citation>
    <scope>NUCLEOTIDE SEQUENCE [LARGE SCALE GENOMIC DNA]</scope>
    <source>
        <tissue evidence="2">Leaf</tissue>
    </source>
</reference>
<name>A0A835P5J2_VANPL</name>
<keyword evidence="3" id="KW-1185">Reference proteome</keyword>
<evidence type="ECO:0000313" key="4">
    <source>
        <dbReference type="Proteomes" id="UP000639772"/>
    </source>
</evidence>
<gene>
    <name evidence="2" type="ORF">HPP92_028923</name>
    <name evidence="1" type="ORF">HPP92_028933</name>
</gene>
<accession>A0A835P5J2</accession>